<reference evidence="1" key="2">
    <citation type="submission" date="2021-03" db="UniProtKB">
        <authorList>
            <consortium name="EnsemblPlants"/>
        </authorList>
    </citation>
    <scope>IDENTIFICATION</scope>
</reference>
<keyword evidence="2" id="KW-1185">Reference proteome</keyword>
<accession>A0A803QD46</accession>
<proteinExistence type="predicted"/>
<dbReference type="AlphaFoldDB" id="A0A803QD46"/>
<name>A0A803QD46_CANSA</name>
<sequence>MAAPPSGWVMCNTDVSIGKSQATRAAVFRNEVGIFTNCFTFRLAVCQPFIGEIITLCMGAEKVVKIRYRISSDHWLTSLCWKPLEFRGNTTWPIWWLSGQITTTHLGGWICLLRMVPYTLSLQR</sequence>
<protein>
    <submittedName>
        <fullName evidence="1">Uncharacterized protein</fullName>
    </submittedName>
</protein>
<dbReference type="Gramene" id="evm.model.09.1022">
    <property type="protein sequence ID" value="cds.evm.model.09.1022"/>
    <property type="gene ID" value="evm.TU.09.1022"/>
</dbReference>
<organism evidence="1 2">
    <name type="scientific">Cannabis sativa</name>
    <name type="common">Hemp</name>
    <name type="synonym">Marijuana</name>
    <dbReference type="NCBI Taxonomy" id="3483"/>
    <lineage>
        <taxon>Eukaryota</taxon>
        <taxon>Viridiplantae</taxon>
        <taxon>Streptophyta</taxon>
        <taxon>Embryophyta</taxon>
        <taxon>Tracheophyta</taxon>
        <taxon>Spermatophyta</taxon>
        <taxon>Magnoliopsida</taxon>
        <taxon>eudicotyledons</taxon>
        <taxon>Gunneridae</taxon>
        <taxon>Pentapetalae</taxon>
        <taxon>rosids</taxon>
        <taxon>fabids</taxon>
        <taxon>Rosales</taxon>
        <taxon>Cannabaceae</taxon>
        <taxon>Cannabis</taxon>
    </lineage>
</organism>
<dbReference type="Proteomes" id="UP000596661">
    <property type="component" value="Chromosome 9"/>
</dbReference>
<dbReference type="EMBL" id="UZAU01000746">
    <property type="status" value="NOT_ANNOTATED_CDS"/>
    <property type="molecule type" value="Genomic_DNA"/>
</dbReference>
<dbReference type="EnsemblPlants" id="evm.model.09.1022">
    <property type="protein sequence ID" value="cds.evm.model.09.1022"/>
    <property type="gene ID" value="evm.TU.09.1022"/>
</dbReference>
<reference evidence="1" key="1">
    <citation type="submission" date="2018-11" db="EMBL/GenBank/DDBJ databases">
        <authorList>
            <person name="Grassa J C."/>
        </authorList>
    </citation>
    <scope>NUCLEOTIDE SEQUENCE [LARGE SCALE GENOMIC DNA]</scope>
</reference>
<evidence type="ECO:0000313" key="2">
    <source>
        <dbReference type="Proteomes" id="UP000596661"/>
    </source>
</evidence>
<evidence type="ECO:0000313" key="1">
    <source>
        <dbReference type="EnsemblPlants" id="cds.evm.model.09.1022"/>
    </source>
</evidence>